<keyword evidence="3" id="KW-0687">Ribonucleoprotein</keyword>
<dbReference type="InterPro" id="IPR038716">
    <property type="entry name" value="P1/P2_N_sf"/>
</dbReference>
<feature type="compositionally biased region" description="Acidic residues" evidence="4">
    <location>
        <begin position="106"/>
        <end position="119"/>
    </location>
</feature>
<dbReference type="GO" id="GO:0003735">
    <property type="term" value="F:structural constituent of ribosome"/>
    <property type="evidence" value="ECO:0007669"/>
    <property type="project" value="InterPro"/>
</dbReference>
<evidence type="ECO:0000256" key="2">
    <source>
        <dbReference type="ARBA" id="ARBA00022980"/>
    </source>
</evidence>
<feature type="region of interest" description="Disordered" evidence="4">
    <location>
        <begin position="76"/>
        <end position="119"/>
    </location>
</feature>
<reference evidence="5" key="1">
    <citation type="submission" date="2021-02" db="EMBL/GenBank/DDBJ databases">
        <authorList>
            <person name="Dougan E. K."/>
            <person name="Rhodes N."/>
            <person name="Thang M."/>
            <person name="Chan C."/>
        </authorList>
    </citation>
    <scope>NUCLEOTIDE SEQUENCE</scope>
</reference>
<dbReference type="EMBL" id="CAJNDS010002140">
    <property type="protein sequence ID" value="CAE7348020.1"/>
    <property type="molecule type" value="Genomic_DNA"/>
</dbReference>
<dbReference type="InterPro" id="IPR027534">
    <property type="entry name" value="Ribosomal_P1/P2"/>
</dbReference>
<dbReference type="GO" id="GO:0002182">
    <property type="term" value="P:cytoplasmic translational elongation"/>
    <property type="evidence" value="ECO:0007669"/>
    <property type="project" value="InterPro"/>
</dbReference>
<evidence type="ECO:0000256" key="3">
    <source>
        <dbReference type="ARBA" id="ARBA00023274"/>
    </source>
</evidence>
<protein>
    <recommendedName>
        <fullName evidence="7">60S acidic ribosomal protein P2</fullName>
    </recommendedName>
</protein>
<evidence type="ECO:0000313" key="5">
    <source>
        <dbReference type="EMBL" id="CAE7348020.1"/>
    </source>
</evidence>
<dbReference type="HAMAP" id="MF_01478">
    <property type="entry name" value="Ribosomal_L12_arch"/>
    <property type="match status" value="1"/>
</dbReference>
<dbReference type="PANTHER" id="PTHR21141:SF5">
    <property type="entry name" value="LARGE RIBOSOMAL SUBUNIT PROTEIN P2"/>
    <property type="match status" value="1"/>
</dbReference>
<dbReference type="InterPro" id="IPR044076">
    <property type="entry name" value="Ribosomal_P2"/>
</dbReference>
<dbReference type="Proteomes" id="UP000604046">
    <property type="component" value="Unassembled WGS sequence"/>
</dbReference>
<evidence type="ECO:0008006" key="7">
    <source>
        <dbReference type="Google" id="ProtNLM"/>
    </source>
</evidence>
<proteinExistence type="inferred from homology"/>
<name>A0A812PUA2_9DINO</name>
<evidence type="ECO:0000313" key="6">
    <source>
        <dbReference type="Proteomes" id="UP000604046"/>
    </source>
</evidence>
<keyword evidence="2" id="KW-0689">Ribosomal protein</keyword>
<dbReference type="PANTHER" id="PTHR21141">
    <property type="entry name" value="60S ACIDIC RIBOSOMAL PROTEIN FAMILY MEMBER"/>
    <property type="match status" value="1"/>
</dbReference>
<comment type="similarity">
    <text evidence="1">Belongs to the eukaryotic ribosomal protein P1/P2 family.</text>
</comment>
<dbReference type="GO" id="GO:0022625">
    <property type="term" value="C:cytosolic large ribosomal subunit"/>
    <property type="evidence" value="ECO:0007669"/>
    <property type="project" value="InterPro"/>
</dbReference>
<dbReference type="OrthoDB" id="1227494at2759"/>
<accession>A0A812PUA2</accession>
<dbReference type="Pfam" id="PF00428">
    <property type="entry name" value="Ribosomal_60s"/>
    <property type="match status" value="1"/>
</dbReference>
<feature type="compositionally biased region" description="Gly residues" evidence="4">
    <location>
        <begin position="76"/>
        <end position="94"/>
    </location>
</feature>
<organism evidence="5 6">
    <name type="scientific">Symbiodinium natans</name>
    <dbReference type="NCBI Taxonomy" id="878477"/>
    <lineage>
        <taxon>Eukaryota</taxon>
        <taxon>Sar</taxon>
        <taxon>Alveolata</taxon>
        <taxon>Dinophyceae</taxon>
        <taxon>Suessiales</taxon>
        <taxon>Symbiodiniaceae</taxon>
        <taxon>Symbiodinium</taxon>
    </lineage>
</organism>
<comment type="caution">
    <text evidence="5">The sequence shown here is derived from an EMBL/GenBank/DDBJ whole genome shotgun (WGS) entry which is preliminary data.</text>
</comment>
<dbReference type="AlphaFoldDB" id="A0A812PUA2"/>
<evidence type="ECO:0000256" key="4">
    <source>
        <dbReference type="SAM" id="MobiDB-lite"/>
    </source>
</evidence>
<evidence type="ECO:0000256" key="1">
    <source>
        <dbReference type="ARBA" id="ARBA00005436"/>
    </source>
</evidence>
<gene>
    <name evidence="5" type="ORF">SNAT2548_LOCUS18269</name>
</gene>
<dbReference type="FunFam" id="1.10.10.1410:FF:000002">
    <property type="entry name" value="60S acidic ribosomal protein P2"/>
    <property type="match status" value="1"/>
</dbReference>
<keyword evidence="6" id="KW-1185">Reference proteome</keyword>
<sequence length="119" mass="12164">MAMKYMGAYLMAVLGGKELLDPDSPSAQDIKTILEAGGISYEDDLINKLCERMEGKEAHELIKEGYGKFAACGGGGGGGGGGAAAPAAGGGGGAAPAAEEKKKVEEEEEEEEMDFDLFG</sequence>
<dbReference type="CDD" id="cd05833">
    <property type="entry name" value="Ribosomal_P2"/>
    <property type="match status" value="1"/>
</dbReference>
<dbReference type="Gene3D" id="1.10.10.1410">
    <property type="match status" value="1"/>
</dbReference>